<evidence type="ECO:0000313" key="9">
    <source>
        <dbReference type="Proteomes" id="UP001432027"/>
    </source>
</evidence>
<dbReference type="Gene3D" id="2.60.40.10">
    <property type="entry name" value="Immunoglobulins"/>
    <property type="match status" value="1"/>
</dbReference>
<dbReference type="GO" id="GO:0043005">
    <property type="term" value="C:neuron projection"/>
    <property type="evidence" value="ECO:0007669"/>
    <property type="project" value="TreeGrafter"/>
</dbReference>
<dbReference type="InterPro" id="IPR051170">
    <property type="entry name" value="Neural/epithelial_adhesion"/>
</dbReference>
<dbReference type="InterPro" id="IPR007110">
    <property type="entry name" value="Ig-like_dom"/>
</dbReference>
<dbReference type="CDD" id="cd00096">
    <property type="entry name" value="Ig"/>
    <property type="match status" value="1"/>
</dbReference>
<keyword evidence="9" id="KW-1185">Reference proteome</keyword>
<evidence type="ECO:0000259" key="7">
    <source>
        <dbReference type="PROSITE" id="PS50835"/>
    </source>
</evidence>
<name>A0AAV5SF95_9BILA</name>
<evidence type="ECO:0000256" key="6">
    <source>
        <dbReference type="SAM" id="SignalP"/>
    </source>
</evidence>
<sequence length="333" mass="37076">TSPGRTLIMKRAAFLAATLLVVSVFAQTRDIPVAIGNLGVHYNLRSVISTDAHPLTAAVTGPIWCQVTLNEIPLPIVNSTFAQYGDPLRRKFSPDVNHTSHTASLEVGQTVHDSMGKYRCEIVIMENDKNEKTIFGNLMVYSSPFFHTNGSMNMRIENEYNKNSVIADTVSGTEGAEMVIHCPAVGSPKPNITWYLNDDLLVPSKRVHMYLGTYLNSTHGTKLTIDNFSPSDAGIYKCVATNKYPTRLDVDVKEHAATLRQEAKIGSPYGWIYPLLVILIILLLLFIIIYGCITYKRFRHDNYNVAKREKLLRTPSPVSSVASIKKCELEQSV</sequence>
<dbReference type="SMART" id="SM00409">
    <property type="entry name" value="IG"/>
    <property type="match status" value="1"/>
</dbReference>
<dbReference type="SUPFAM" id="SSF48726">
    <property type="entry name" value="Immunoglobulin"/>
    <property type="match status" value="1"/>
</dbReference>
<keyword evidence="3" id="KW-1015">Disulfide bond</keyword>
<keyword evidence="4" id="KW-0393">Immunoglobulin domain</keyword>
<feature type="signal peptide" evidence="6">
    <location>
        <begin position="1"/>
        <end position="28"/>
    </location>
</feature>
<accession>A0AAV5SF95</accession>
<evidence type="ECO:0000256" key="4">
    <source>
        <dbReference type="ARBA" id="ARBA00023319"/>
    </source>
</evidence>
<dbReference type="Pfam" id="PF26428">
    <property type="entry name" value="Zwei_Ig_N"/>
    <property type="match status" value="1"/>
</dbReference>
<evidence type="ECO:0000256" key="1">
    <source>
        <dbReference type="ARBA" id="ARBA00022729"/>
    </source>
</evidence>
<dbReference type="PANTHER" id="PTHR12231">
    <property type="entry name" value="CTX-RELATED TYPE I TRANSMEMBRANE PROTEIN"/>
    <property type="match status" value="1"/>
</dbReference>
<keyword evidence="5" id="KW-0812">Transmembrane</keyword>
<feature type="non-terminal residue" evidence="8">
    <location>
        <position position="1"/>
    </location>
</feature>
<evidence type="ECO:0000256" key="2">
    <source>
        <dbReference type="ARBA" id="ARBA00022737"/>
    </source>
</evidence>
<dbReference type="InterPro" id="IPR013783">
    <property type="entry name" value="Ig-like_fold"/>
</dbReference>
<dbReference type="SMART" id="SM00408">
    <property type="entry name" value="IGc2"/>
    <property type="match status" value="1"/>
</dbReference>
<organism evidence="8 9">
    <name type="scientific">Pristionchus entomophagus</name>
    <dbReference type="NCBI Taxonomy" id="358040"/>
    <lineage>
        <taxon>Eukaryota</taxon>
        <taxon>Metazoa</taxon>
        <taxon>Ecdysozoa</taxon>
        <taxon>Nematoda</taxon>
        <taxon>Chromadorea</taxon>
        <taxon>Rhabditida</taxon>
        <taxon>Rhabditina</taxon>
        <taxon>Diplogasteromorpha</taxon>
        <taxon>Diplogasteroidea</taxon>
        <taxon>Neodiplogasteridae</taxon>
        <taxon>Pristionchus</taxon>
    </lineage>
</organism>
<dbReference type="PROSITE" id="PS50835">
    <property type="entry name" value="IG_LIKE"/>
    <property type="match status" value="1"/>
</dbReference>
<dbReference type="PANTHER" id="PTHR12231:SF218">
    <property type="entry name" value="MICROFIBRILLAR-ASSOCIATED PROTEIN 3-LIKE"/>
    <property type="match status" value="1"/>
</dbReference>
<proteinExistence type="predicted"/>
<reference evidence="8" key="1">
    <citation type="submission" date="2023-10" db="EMBL/GenBank/DDBJ databases">
        <title>Genome assembly of Pristionchus species.</title>
        <authorList>
            <person name="Yoshida K."/>
            <person name="Sommer R.J."/>
        </authorList>
    </citation>
    <scope>NUCLEOTIDE SEQUENCE</scope>
    <source>
        <strain evidence="8">RS0144</strain>
    </source>
</reference>
<protein>
    <recommendedName>
        <fullName evidence="7">Ig-like domain-containing protein</fullName>
    </recommendedName>
</protein>
<keyword evidence="2" id="KW-0677">Repeat</keyword>
<dbReference type="InterPro" id="IPR003598">
    <property type="entry name" value="Ig_sub2"/>
</dbReference>
<dbReference type="Pfam" id="PF13927">
    <property type="entry name" value="Ig_3"/>
    <property type="match status" value="1"/>
</dbReference>
<dbReference type="Proteomes" id="UP001432027">
    <property type="component" value="Unassembled WGS sequence"/>
</dbReference>
<comment type="caution">
    <text evidence="8">The sequence shown here is derived from an EMBL/GenBank/DDBJ whole genome shotgun (WGS) entry which is preliminary data.</text>
</comment>
<evidence type="ECO:0000256" key="3">
    <source>
        <dbReference type="ARBA" id="ARBA00023157"/>
    </source>
</evidence>
<feature type="transmembrane region" description="Helical" evidence="5">
    <location>
        <begin position="271"/>
        <end position="293"/>
    </location>
</feature>
<dbReference type="InterPro" id="IPR036179">
    <property type="entry name" value="Ig-like_dom_sf"/>
</dbReference>
<keyword evidence="1 6" id="KW-0732">Signal</keyword>
<feature type="domain" description="Ig-like" evidence="7">
    <location>
        <begin position="144"/>
        <end position="249"/>
    </location>
</feature>
<keyword evidence="5" id="KW-1133">Transmembrane helix</keyword>
<dbReference type="InterPro" id="IPR058814">
    <property type="entry name" value="ZIG1/7_N"/>
</dbReference>
<dbReference type="InterPro" id="IPR003599">
    <property type="entry name" value="Ig_sub"/>
</dbReference>
<dbReference type="EMBL" id="BTSX01000001">
    <property type="protein sequence ID" value="GMS81130.1"/>
    <property type="molecule type" value="Genomic_DNA"/>
</dbReference>
<gene>
    <name evidence="8" type="ORF">PENTCL1PPCAC_3305</name>
</gene>
<feature type="chain" id="PRO_5043473097" description="Ig-like domain-containing protein" evidence="6">
    <location>
        <begin position="29"/>
        <end position="333"/>
    </location>
</feature>
<evidence type="ECO:0000256" key="5">
    <source>
        <dbReference type="SAM" id="Phobius"/>
    </source>
</evidence>
<dbReference type="AlphaFoldDB" id="A0AAV5SF95"/>
<evidence type="ECO:0000313" key="8">
    <source>
        <dbReference type="EMBL" id="GMS81130.1"/>
    </source>
</evidence>
<keyword evidence="5" id="KW-0472">Membrane</keyword>